<protein>
    <submittedName>
        <fullName evidence="9">M48 family metalloprotease</fullName>
        <ecNumber evidence="9">3.4.24.-</ecNumber>
    </submittedName>
</protein>
<keyword evidence="5" id="KW-0862">Zinc</keyword>
<evidence type="ECO:0000259" key="8">
    <source>
        <dbReference type="Pfam" id="PF01435"/>
    </source>
</evidence>
<feature type="domain" description="Peptidase M48" evidence="8">
    <location>
        <begin position="193"/>
        <end position="266"/>
    </location>
</feature>
<keyword evidence="3" id="KW-0479">Metal-binding</keyword>
<evidence type="ECO:0000256" key="5">
    <source>
        <dbReference type="ARBA" id="ARBA00022833"/>
    </source>
</evidence>
<organism evidence="9 10">
    <name type="scientific">Litchfieldella rifensis</name>
    <dbReference type="NCBI Taxonomy" id="762643"/>
    <lineage>
        <taxon>Bacteria</taxon>
        <taxon>Pseudomonadati</taxon>
        <taxon>Pseudomonadota</taxon>
        <taxon>Gammaproteobacteria</taxon>
        <taxon>Oceanospirillales</taxon>
        <taxon>Halomonadaceae</taxon>
        <taxon>Litchfieldella</taxon>
    </lineage>
</organism>
<keyword evidence="6 9" id="KW-0482">Metalloprotease</keyword>
<reference evidence="10" key="1">
    <citation type="journal article" date="2019" name="Int. J. Syst. Evol. Microbiol.">
        <title>The Global Catalogue of Microorganisms (GCM) 10K type strain sequencing project: providing services to taxonomists for standard genome sequencing and annotation.</title>
        <authorList>
            <consortium name="The Broad Institute Genomics Platform"/>
            <consortium name="The Broad Institute Genome Sequencing Center for Infectious Disease"/>
            <person name="Wu L."/>
            <person name="Ma J."/>
        </authorList>
    </citation>
    <scope>NUCLEOTIDE SEQUENCE [LARGE SCALE GENOMIC DNA]</scope>
    <source>
        <strain evidence="10">CECT 7698</strain>
    </source>
</reference>
<keyword evidence="4 9" id="KW-0378">Hydrolase</keyword>
<accession>A0ABV7LKJ8</accession>
<evidence type="ECO:0000256" key="6">
    <source>
        <dbReference type="ARBA" id="ARBA00023049"/>
    </source>
</evidence>
<dbReference type="InterPro" id="IPR001915">
    <property type="entry name" value="Peptidase_M48"/>
</dbReference>
<feature type="region of interest" description="Disordered" evidence="7">
    <location>
        <begin position="422"/>
        <end position="441"/>
    </location>
</feature>
<dbReference type="Proteomes" id="UP001595579">
    <property type="component" value="Unassembled WGS sequence"/>
</dbReference>
<evidence type="ECO:0000256" key="1">
    <source>
        <dbReference type="ARBA" id="ARBA00001947"/>
    </source>
</evidence>
<keyword evidence="2" id="KW-0645">Protease</keyword>
<dbReference type="PANTHER" id="PTHR22726:SF1">
    <property type="entry name" value="METALLOENDOPEPTIDASE OMA1, MITOCHONDRIAL"/>
    <property type="match status" value="1"/>
</dbReference>
<evidence type="ECO:0000256" key="4">
    <source>
        <dbReference type="ARBA" id="ARBA00022801"/>
    </source>
</evidence>
<evidence type="ECO:0000256" key="7">
    <source>
        <dbReference type="SAM" id="MobiDB-lite"/>
    </source>
</evidence>
<dbReference type="Pfam" id="PF01435">
    <property type="entry name" value="Peptidase_M48"/>
    <property type="match status" value="1"/>
</dbReference>
<evidence type="ECO:0000313" key="9">
    <source>
        <dbReference type="EMBL" id="MFC3282740.1"/>
    </source>
</evidence>
<dbReference type="RefSeq" id="WP_386771789.1">
    <property type="nucleotide sequence ID" value="NZ_JBHRUG010000009.1"/>
</dbReference>
<dbReference type="PANTHER" id="PTHR22726">
    <property type="entry name" value="METALLOENDOPEPTIDASE OMA1"/>
    <property type="match status" value="1"/>
</dbReference>
<comment type="caution">
    <text evidence="9">The sequence shown here is derived from an EMBL/GenBank/DDBJ whole genome shotgun (WGS) entry which is preliminary data.</text>
</comment>
<evidence type="ECO:0000256" key="3">
    <source>
        <dbReference type="ARBA" id="ARBA00022723"/>
    </source>
</evidence>
<comment type="cofactor">
    <cofactor evidence="1">
        <name>Zn(2+)</name>
        <dbReference type="ChEBI" id="CHEBI:29105"/>
    </cofactor>
</comment>
<dbReference type="EMBL" id="JBHRUG010000009">
    <property type="protein sequence ID" value="MFC3282740.1"/>
    <property type="molecule type" value="Genomic_DNA"/>
</dbReference>
<name>A0ABV7LKJ8_9GAMM</name>
<gene>
    <name evidence="9" type="ORF">ACFOEV_03860</name>
</gene>
<sequence>MLGAWLLLMAFPAAAQLRLYDDDLLNHWAAITPADIRALYAEDIRPALSAEERRRLDDVELAFPLRCPLIASEPFCYYLVTSSEGQRRVVMSVASLRAFGDLALAMAWLQLTDHAIDTPSQYLAMLRHRRAEEFPGGRYPAPLAVLGIPEDVREQPEVMALYGKIYTSSLVFVLLHELGHALHRHPGYGPEVSREQTRHNEAEADAFALEVMARLAYPPLGMSVFFTLMAHWEPNRWHFTDEASHRAYLEAATHPLTAERLRQLAAALAERDDDFARAEPDFAAARARVAAVATEIDRLAGFMDDRDIQEGIVRTGRATGEAMLKPRKVGELAIEHSVSAAGRPFEGEFEGVLRDSSGELPVLLALERHGDLVQGFFTYGLGLGQLRGEVRDGRLHYGWTLGADQGQGVFEASPDGQRLDGTWGLERSSDDGGTWEAWRSD</sequence>
<evidence type="ECO:0000256" key="2">
    <source>
        <dbReference type="ARBA" id="ARBA00022670"/>
    </source>
</evidence>
<dbReference type="InterPro" id="IPR051156">
    <property type="entry name" value="Mito/Outer_Membr_Metalloprot"/>
</dbReference>
<dbReference type="GO" id="GO:0008237">
    <property type="term" value="F:metallopeptidase activity"/>
    <property type="evidence" value="ECO:0007669"/>
    <property type="project" value="UniProtKB-KW"/>
</dbReference>
<evidence type="ECO:0000313" key="10">
    <source>
        <dbReference type="Proteomes" id="UP001595579"/>
    </source>
</evidence>
<proteinExistence type="predicted"/>
<dbReference type="EC" id="3.4.24.-" evidence="9"/>
<keyword evidence="10" id="KW-1185">Reference proteome</keyword>